<dbReference type="OrthoDB" id="5454822at2"/>
<protein>
    <submittedName>
        <fullName evidence="1">Uncharacterized protein</fullName>
    </submittedName>
</protein>
<gene>
    <name evidence="1" type="ORF">C3Y92_19610</name>
</gene>
<organism evidence="1 2">
    <name type="scientific">Solidesulfovibrio carbinolicus</name>
    <dbReference type="NCBI Taxonomy" id="296842"/>
    <lineage>
        <taxon>Bacteria</taxon>
        <taxon>Pseudomonadati</taxon>
        <taxon>Thermodesulfobacteriota</taxon>
        <taxon>Desulfovibrionia</taxon>
        <taxon>Desulfovibrionales</taxon>
        <taxon>Desulfovibrionaceae</taxon>
        <taxon>Solidesulfovibrio</taxon>
    </lineage>
</organism>
<dbReference type="RefSeq" id="WP_129355608.1">
    <property type="nucleotide sequence ID" value="NZ_CP026538.1"/>
</dbReference>
<sequence>MLSRRLFCVADPTHADFGWAAESRFLHIRKYDACGNTVNDWTFPVADTAAGEITCAVCGAPAYLAGVQPKAGAQVVACDFLGRCQAGPADANLARLDALCRRLADIPYPVERARIASAVAALMAAVANDPAAAAVLAAHKIADIYAAG</sequence>
<accession>A0A4P6HRE8</accession>
<proteinExistence type="predicted"/>
<keyword evidence="2" id="KW-1185">Reference proteome</keyword>
<name>A0A4P6HRE8_9BACT</name>
<reference evidence="1 2" key="1">
    <citation type="submission" date="2018-02" db="EMBL/GenBank/DDBJ databases">
        <title>Genome sequence of Desulfovibrio carbinolicus DSM 3852.</title>
        <authorList>
            <person name="Wilbanks E."/>
            <person name="Skennerton C.T."/>
            <person name="Orphan V.J."/>
        </authorList>
    </citation>
    <scope>NUCLEOTIDE SEQUENCE [LARGE SCALE GENOMIC DNA]</scope>
    <source>
        <strain evidence="1 2">DSM 3852</strain>
    </source>
</reference>
<dbReference type="AlphaFoldDB" id="A0A4P6HRE8"/>
<dbReference type="EMBL" id="CP026538">
    <property type="protein sequence ID" value="QAZ69324.1"/>
    <property type="molecule type" value="Genomic_DNA"/>
</dbReference>
<evidence type="ECO:0000313" key="2">
    <source>
        <dbReference type="Proteomes" id="UP000293296"/>
    </source>
</evidence>
<evidence type="ECO:0000313" key="1">
    <source>
        <dbReference type="EMBL" id="QAZ69324.1"/>
    </source>
</evidence>
<dbReference type="Proteomes" id="UP000293296">
    <property type="component" value="Chromosome"/>
</dbReference>
<dbReference type="KEGG" id="dcb:C3Y92_19610"/>